<name>A0A558QU68_9SPHN</name>
<evidence type="ECO:0000313" key="2">
    <source>
        <dbReference type="Proteomes" id="UP000318681"/>
    </source>
</evidence>
<dbReference type="AlphaFoldDB" id="A0A558QU68"/>
<evidence type="ECO:0008006" key="3">
    <source>
        <dbReference type="Google" id="ProtNLM"/>
    </source>
</evidence>
<gene>
    <name evidence="1" type="ORF">FOY91_18460</name>
</gene>
<keyword evidence="2" id="KW-1185">Reference proteome</keyword>
<dbReference type="EMBL" id="VNIM01000112">
    <property type="protein sequence ID" value="TVV70700.1"/>
    <property type="molecule type" value="Genomic_DNA"/>
</dbReference>
<organism evidence="1 2">
    <name type="scientific">Alterirhizorhabdus solaris</name>
    <dbReference type="NCBI Taxonomy" id="2529389"/>
    <lineage>
        <taxon>Bacteria</taxon>
        <taxon>Pseudomonadati</taxon>
        <taxon>Pseudomonadota</taxon>
        <taxon>Alphaproteobacteria</taxon>
        <taxon>Sphingomonadales</taxon>
        <taxon>Rhizorhabdaceae</taxon>
        <taxon>Alterirhizorhabdus</taxon>
    </lineage>
</organism>
<sequence length="79" mass="8314">MDIIRLDPGVSAPLDSDCISIEQNPDGRFFLTGAALRGDESVAMVGGPTYDSYEAAEAEGLAWAESNEVATLHIASDRG</sequence>
<comment type="caution">
    <text evidence="1">The sequence shown here is derived from an EMBL/GenBank/DDBJ whole genome shotgun (WGS) entry which is preliminary data.</text>
</comment>
<dbReference type="OrthoDB" id="7574122at2"/>
<evidence type="ECO:0000313" key="1">
    <source>
        <dbReference type="EMBL" id="TVV70700.1"/>
    </source>
</evidence>
<dbReference type="Proteomes" id="UP000318681">
    <property type="component" value="Unassembled WGS sequence"/>
</dbReference>
<dbReference type="RefSeq" id="WP_145155069.1">
    <property type="nucleotide sequence ID" value="NZ_VNIM01000112.1"/>
</dbReference>
<protein>
    <recommendedName>
        <fullName evidence="3">DUF1508 domain-containing protein</fullName>
    </recommendedName>
</protein>
<accession>A0A558QU68</accession>
<reference evidence="1 2" key="1">
    <citation type="submission" date="2019-07" db="EMBL/GenBank/DDBJ databases">
        <title>Sphingomonas solaris sp. nov., isolated from a solar panel from Boston, Massachusetts.</title>
        <authorList>
            <person name="Tanner K."/>
            <person name="Pascual J."/>
            <person name="Mancuso C."/>
            <person name="Pereto J."/>
            <person name="Khalil A."/>
            <person name="Vilanova C."/>
        </authorList>
    </citation>
    <scope>NUCLEOTIDE SEQUENCE [LARGE SCALE GENOMIC DNA]</scope>
    <source>
        <strain evidence="1 2">R4DWN</strain>
    </source>
</reference>
<proteinExistence type="predicted"/>